<evidence type="ECO:0000313" key="14">
    <source>
        <dbReference type="Proteomes" id="UP001356080"/>
    </source>
</evidence>
<dbReference type="SUPFAM" id="SSF50249">
    <property type="entry name" value="Nucleic acid-binding proteins"/>
    <property type="match status" value="1"/>
</dbReference>
<dbReference type="Proteomes" id="UP000234237">
    <property type="component" value="Chromosome"/>
</dbReference>
<dbReference type="Gene3D" id="4.10.950.10">
    <property type="entry name" value="Ribosomal protein L2, domain 3"/>
    <property type="match status" value="1"/>
</dbReference>
<dbReference type="SMART" id="SM01383">
    <property type="entry name" value="Ribosomal_L2"/>
    <property type="match status" value="1"/>
</dbReference>
<sequence>MAIKKFRPTSNGRRNMSVSDFAEITTDTPEKSLLAPLHKRGGRNHQGKLTVRHQGGGHKRQYRIIDFKRDKDGIPGRVATIEYDPNRSANIALIHYVDGEKRYILAPKGIKVGQEVISGEDADIKMGNALPLVNIPVGTIIHNVELKPGRGGQLVRSAGAEAQVLGRDGKYTLVRLSSGEVRLILSSCRATVGQVGNIEHELIRVGKAGRSRWLGIRPTVRGSVMNPNDHPHGGGEGRAPIGRKSPMSPWGKPTLGYKTRQRNKPSDKYIVRKRKK</sequence>
<dbReference type="PROSITE" id="PS00467">
    <property type="entry name" value="RIBOSOMAL_L2"/>
    <property type="match status" value="1"/>
</dbReference>
<dbReference type="EMBL" id="CP018622">
    <property type="protein sequence ID" value="AUJ24395.1"/>
    <property type="molecule type" value="Genomic_DNA"/>
</dbReference>
<dbReference type="Pfam" id="PF03947">
    <property type="entry name" value="Ribosomal_L2_C"/>
    <property type="match status" value="1"/>
</dbReference>
<dbReference type="Pfam" id="PF00181">
    <property type="entry name" value="Ribosomal_L2_N"/>
    <property type="match status" value="1"/>
</dbReference>
<evidence type="ECO:0000256" key="8">
    <source>
        <dbReference type="SAM" id="MobiDB-lite"/>
    </source>
</evidence>
<dbReference type="RefSeq" id="WP_077706773.1">
    <property type="nucleotide sequence ID" value="NZ_CP018622.1"/>
</dbReference>
<dbReference type="GO" id="GO:0003735">
    <property type="term" value="F:structural constituent of ribosome"/>
    <property type="evidence" value="ECO:0007669"/>
    <property type="project" value="InterPro"/>
</dbReference>
<dbReference type="InterPro" id="IPR022669">
    <property type="entry name" value="Ribosomal_uL2_C"/>
</dbReference>
<organism evidence="11 13">
    <name type="scientific">Virgibacillus dokdonensis</name>
    <dbReference type="NCBI Taxonomy" id="302167"/>
    <lineage>
        <taxon>Bacteria</taxon>
        <taxon>Bacillati</taxon>
        <taxon>Bacillota</taxon>
        <taxon>Bacilli</taxon>
        <taxon>Bacillales</taxon>
        <taxon>Bacillaceae</taxon>
        <taxon>Virgibacillus</taxon>
    </lineage>
</organism>
<dbReference type="InterPro" id="IPR014726">
    <property type="entry name" value="Ribosomal_uL2_dom3"/>
</dbReference>
<evidence type="ECO:0000256" key="3">
    <source>
        <dbReference type="ARBA" id="ARBA00022884"/>
    </source>
</evidence>
<dbReference type="InterPro" id="IPR012340">
    <property type="entry name" value="NA-bd_OB-fold"/>
</dbReference>
<dbReference type="InterPro" id="IPR014722">
    <property type="entry name" value="Rib_uL2_dom2"/>
</dbReference>
<evidence type="ECO:0000256" key="4">
    <source>
        <dbReference type="ARBA" id="ARBA00022980"/>
    </source>
</evidence>
<evidence type="ECO:0000313" key="13">
    <source>
        <dbReference type="Proteomes" id="UP000234237"/>
    </source>
</evidence>
<dbReference type="SUPFAM" id="SSF50104">
    <property type="entry name" value="Translation proteins SH3-like domain"/>
    <property type="match status" value="1"/>
</dbReference>
<dbReference type="STRING" id="302167.GCA_900166595_04289"/>
<dbReference type="EMBL" id="JAZHPM010000029">
    <property type="protein sequence ID" value="MEF2293299.1"/>
    <property type="molecule type" value="Genomic_DNA"/>
</dbReference>
<dbReference type="InterPro" id="IPR008991">
    <property type="entry name" value="Translation_prot_SH3-like_sf"/>
</dbReference>
<proteinExistence type="inferred from homology"/>
<dbReference type="AlphaFoldDB" id="A0A2K9IY60"/>
<comment type="function">
    <text evidence="7">One of the primary rRNA binding proteins. Required for association of the 30S and 50S subunits to form the 70S ribosome, for tRNA binding and peptide bond formation. It has been suggested to have peptidyltransferase activity; this is somewhat controversial. Makes several contacts with the 16S rRNA in the 70S ribosome.</text>
</comment>
<dbReference type="PANTHER" id="PTHR13691:SF5">
    <property type="entry name" value="LARGE RIBOSOMAL SUBUNIT PROTEIN UL2M"/>
    <property type="match status" value="1"/>
</dbReference>
<dbReference type="FunFam" id="2.30.30.30:FF:000001">
    <property type="entry name" value="50S ribosomal protein L2"/>
    <property type="match status" value="1"/>
</dbReference>
<dbReference type="SMART" id="SM01382">
    <property type="entry name" value="Ribosomal_L2_C"/>
    <property type="match status" value="1"/>
</dbReference>
<protein>
    <recommendedName>
        <fullName evidence="6 7">Large ribosomal subunit protein uL2</fullName>
    </recommendedName>
</protein>
<keyword evidence="3 7" id="KW-0694">RNA-binding</keyword>
<dbReference type="GO" id="GO:0019843">
    <property type="term" value="F:rRNA binding"/>
    <property type="evidence" value="ECO:0007669"/>
    <property type="project" value="UniProtKB-UniRule"/>
</dbReference>
<name>A0A2K9IY60_9BACI</name>
<evidence type="ECO:0000313" key="11">
    <source>
        <dbReference type="EMBL" id="AUJ24395.1"/>
    </source>
</evidence>
<evidence type="ECO:0000256" key="1">
    <source>
        <dbReference type="ARBA" id="ARBA00005636"/>
    </source>
</evidence>
<dbReference type="InterPro" id="IPR002171">
    <property type="entry name" value="Ribosomal_uL2"/>
</dbReference>
<dbReference type="Gene3D" id="2.40.50.140">
    <property type="entry name" value="Nucleic acid-binding proteins"/>
    <property type="match status" value="1"/>
</dbReference>
<keyword evidence="14" id="KW-1185">Reference proteome</keyword>
<keyword evidence="5 7" id="KW-0687">Ribonucleoprotein</keyword>
<evidence type="ECO:0000256" key="6">
    <source>
        <dbReference type="ARBA" id="ARBA00035242"/>
    </source>
</evidence>
<dbReference type="InterPro" id="IPR022671">
    <property type="entry name" value="Ribosomal_uL2_CS"/>
</dbReference>
<dbReference type="HAMAP" id="MF_01320_B">
    <property type="entry name" value="Ribosomal_uL2_B"/>
    <property type="match status" value="1"/>
</dbReference>
<comment type="subunit">
    <text evidence="7">Part of the 50S ribosomal subunit. Forms a bridge to the 30S subunit in the 70S ribosome.</text>
</comment>
<evidence type="ECO:0000256" key="2">
    <source>
        <dbReference type="ARBA" id="ARBA00022730"/>
    </source>
</evidence>
<dbReference type="GO" id="GO:0015934">
    <property type="term" value="C:large ribosomal subunit"/>
    <property type="evidence" value="ECO:0007669"/>
    <property type="project" value="InterPro"/>
</dbReference>
<dbReference type="InterPro" id="IPR005880">
    <property type="entry name" value="Ribosomal_uL2_bac/org-type"/>
</dbReference>
<dbReference type="NCBIfam" id="TIGR01171">
    <property type="entry name" value="rplB_bact"/>
    <property type="match status" value="1"/>
</dbReference>
<evidence type="ECO:0000256" key="7">
    <source>
        <dbReference type="HAMAP-Rule" id="MF_01320"/>
    </source>
</evidence>
<keyword evidence="2 7" id="KW-0699">rRNA-binding</keyword>
<evidence type="ECO:0000259" key="10">
    <source>
        <dbReference type="SMART" id="SM01383"/>
    </source>
</evidence>
<dbReference type="GO" id="GO:0016740">
    <property type="term" value="F:transferase activity"/>
    <property type="evidence" value="ECO:0007669"/>
    <property type="project" value="InterPro"/>
</dbReference>
<dbReference type="FunFam" id="4.10.950.10:FF:000001">
    <property type="entry name" value="50S ribosomal protein L2"/>
    <property type="match status" value="1"/>
</dbReference>
<dbReference type="PANTHER" id="PTHR13691">
    <property type="entry name" value="RIBOSOMAL PROTEIN L2"/>
    <property type="match status" value="1"/>
</dbReference>
<evidence type="ECO:0000256" key="5">
    <source>
        <dbReference type="ARBA" id="ARBA00023274"/>
    </source>
</evidence>
<comment type="similarity">
    <text evidence="1 7">Belongs to the universal ribosomal protein uL2 family.</text>
</comment>
<dbReference type="InterPro" id="IPR022666">
    <property type="entry name" value="Ribosomal_uL2_RNA-bd_dom"/>
</dbReference>
<dbReference type="Gene3D" id="2.30.30.30">
    <property type="match status" value="1"/>
</dbReference>
<reference evidence="13" key="2">
    <citation type="submission" date="2016-11" db="EMBL/GenBank/DDBJ databases">
        <title>Complete genome sequence of Virgibacillus pantothenticus 21D, a halophilic bacterium isolated from the deep hypersaline anoxic basin Discovery in the Mediterranean Sea.</title>
        <authorList>
            <person name="Zeaiter Z."/>
            <person name="Booth J.M."/>
            <person name="Prosdocimi E.M."/>
            <person name="Mapelli F."/>
            <person name="Fusi M."/>
            <person name="Daffonchio D."/>
            <person name="Borin S."/>
            <person name="Crotti E."/>
        </authorList>
    </citation>
    <scope>NUCLEOTIDE SEQUENCE [LARGE SCALE GENOMIC DNA]</scope>
    <source>
        <strain evidence="13">21D</strain>
    </source>
</reference>
<feature type="domain" description="Large ribosomal subunit protein uL2 RNA-binding" evidence="10">
    <location>
        <begin position="42"/>
        <end position="118"/>
    </location>
</feature>
<accession>A0A2K9IY60</accession>
<dbReference type="PIRSF" id="PIRSF002158">
    <property type="entry name" value="Ribosomal_L2"/>
    <property type="match status" value="1"/>
</dbReference>
<gene>
    <name evidence="7 11" type="primary">rplB</name>
    <name evidence="11" type="ORF">A21D_01296</name>
    <name evidence="12" type="ORF">V2W34_14965</name>
</gene>
<feature type="domain" description="Large ribosomal subunit protein uL2 C-terminal" evidence="9">
    <location>
        <begin position="124"/>
        <end position="253"/>
    </location>
</feature>
<dbReference type="GO" id="GO:0002181">
    <property type="term" value="P:cytoplasmic translation"/>
    <property type="evidence" value="ECO:0007669"/>
    <property type="project" value="TreeGrafter"/>
</dbReference>
<keyword evidence="4 7" id="KW-0689">Ribosomal protein</keyword>
<reference evidence="11" key="1">
    <citation type="submission" date="2016-11" db="EMBL/GenBank/DDBJ databases">
        <title>Complete genome sequence of Virgibacillus dokdonensis 21D, a halophilic bacterium isolated from the deep hypersaline anoxic basin Discovery in the Mediterranean Sea.</title>
        <authorList>
            <person name="Zeaiter Z."/>
            <person name="Booth J.M."/>
            <person name="Prosdocimi E.M."/>
            <person name="Mapelli F."/>
            <person name="Fusi M."/>
            <person name="Daffonchio D."/>
            <person name="Borin S."/>
            <person name="Crotti E."/>
        </authorList>
    </citation>
    <scope>NUCLEOTIDE SEQUENCE</scope>
    <source>
        <strain evidence="11">21D</strain>
    </source>
</reference>
<dbReference type="Proteomes" id="UP001356080">
    <property type="component" value="Unassembled WGS sequence"/>
</dbReference>
<evidence type="ECO:0000259" key="9">
    <source>
        <dbReference type="SMART" id="SM01382"/>
    </source>
</evidence>
<dbReference type="FunFam" id="2.40.50.140:FF:000003">
    <property type="entry name" value="50S ribosomal protein L2"/>
    <property type="match status" value="1"/>
</dbReference>
<feature type="region of interest" description="Disordered" evidence="8">
    <location>
        <begin position="220"/>
        <end position="276"/>
    </location>
</feature>
<evidence type="ECO:0000313" key="12">
    <source>
        <dbReference type="EMBL" id="MEF2293299.1"/>
    </source>
</evidence>
<reference evidence="12 14" key="3">
    <citation type="submission" date="2024-01" db="EMBL/GenBank/DDBJ databases">
        <title>Survival strategy associated with biotechnological potential of Virgibacillus dokdonensis T4.6 isolated from salt-fermented shrimp paste.</title>
        <authorList>
            <person name="Doan T.V."/>
            <person name="Quach N.T."/>
            <person name="Phi Q.-T."/>
        </authorList>
    </citation>
    <scope>NUCLEOTIDE SEQUENCE [LARGE SCALE GENOMIC DNA]</scope>
    <source>
        <strain evidence="12 14">T4.6</strain>
    </source>
</reference>
<dbReference type="KEGG" id="vpn:A21D_01296"/>